<feature type="region of interest" description="Disordered" evidence="1">
    <location>
        <begin position="244"/>
        <end position="283"/>
    </location>
</feature>
<accession>Q86DV7</accession>
<name>Q86DV7_SCHJA</name>
<dbReference type="AlphaFoldDB" id="Q86DV7"/>
<proteinExistence type="evidence at transcript level"/>
<feature type="compositionally biased region" description="Low complexity" evidence="1">
    <location>
        <begin position="254"/>
        <end position="273"/>
    </location>
</feature>
<dbReference type="Gene3D" id="3.90.190.10">
    <property type="entry name" value="Protein tyrosine phosphatase superfamily"/>
    <property type="match status" value="1"/>
</dbReference>
<feature type="compositionally biased region" description="Basic and acidic residues" evidence="1">
    <location>
        <begin position="244"/>
        <end position="253"/>
    </location>
</feature>
<protein>
    <submittedName>
        <fullName evidence="2">Clone ZZZ66 mRNA sequence</fullName>
    </submittedName>
</protein>
<dbReference type="EMBL" id="AY223465">
    <property type="protein sequence ID" value="AAP06500.1"/>
    <property type="molecule type" value="mRNA"/>
</dbReference>
<reference evidence="2" key="1">
    <citation type="journal article" date="2003" name="Nat. Genet.">
        <title>Evolutionary and biomedical implications of a Schistosoma japonicum complementary DNA resource.</title>
        <authorList>
            <person name="Hu W."/>
            <person name="Yan Q."/>
            <person name="Shen D.K."/>
            <person name="Liu F."/>
            <person name="Zhu Z.D."/>
            <person name="Song H.D."/>
            <person name="Xu X.R."/>
            <person name="Wang Z.J."/>
            <person name="Rong Y.P."/>
            <person name="Zeng L.C."/>
            <person name="Wu J."/>
            <person name="Zhang X."/>
            <person name="Wang J.J."/>
            <person name="Xu X.N."/>
            <person name="Wang S.Y."/>
            <person name="Fu G."/>
            <person name="Zhang X.L."/>
            <person name="Wang Z.Q."/>
            <person name="Brindley P.J."/>
            <person name="McManus D.P."/>
            <person name="Xue C.L."/>
            <person name="Feng Z."/>
            <person name="Chen Z."/>
            <person name="Han Z.G."/>
        </authorList>
    </citation>
    <scope>NUCLEOTIDE SEQUENCE</scope>
</reference>
<sequence>MGAAYTKVLNNLLIVDHGEATSDSNLKKAKVACVLSSTQKPTKPTAYWKYFELKNIKEESRCSNLKAGSRFIHECRCSRENIAVVLDSNNHESAVFIVTYFTILSGLPVKLARKAVMKCREKLDITDEYDSLIESMQQSVSAKELREELFTGTSGYTDDRLIEDLRKIYQLAELDPPTSSEIQLETRRGSVKHESTTQKPLNQLFKRLSIDTTGEDEPDKENNANLSLPNVRSKAPDIVIHEYEEETTKKDSLDSSIKSPLSSTSATTTATHSLPDHNNTVFNNIQHDSNEINKGNKTENGTIPTSYEHSNKQTVITTDIKSIDKLHTDINSTQSTNIISQMNTESFTNNHKIMNDNDSMNMSKKKSSKVSISYAPSRESTEVDSVDEYLRSTSVEEREKSRKQVKITHAPMKLDDDIDH</sequence>
<dbReference type="InterPro" id="IPR029021">
    <property type="entry name" value="Prot-tyrosine_phosphatase-like"/>
</dbReference>
<evidence type="ECO:0000256" key="1">
    <source>
        <dbReference type="SAM" id="MobiDB-lite"/>
    </source>
</evidence>
<feature type="region of interest" description="Disordered" evidence="1">
    <location>
        <begin position="357"/>
        <end position="420"/>
    </location>
</feature>
<feature type="compositionally biased region" description="Basic and acidic residues" evidence="1">
    <location>
        <begin position="184"/>
        <end position="196"/>
    </location>
</feature>
<feature type="region of interest" description="Disordered" evidence="1">
    <location>
        <begin position="177"/>
        <end position="203"/>
    </location>
</feature>
<evidence type="ECO:0000313" key="2">
    <source>
        <dbReference type="EMBL" id="AAP06500.1"/>
    </source>
</evidence>
<feature type="compositionally biased region" description="Basic and acidic residues" evidence="1">
    <location>
        <begin position="388"/>
        <end position="402"/>
    </location>
</feature>
<organism evidence="2">
    <name type="scientific">Schistosoma japonicum</name>
    <name type="common">Blood fluke</name>
    <dbReference type="NCBI Taxonomy" id="6182"/>
    <lineage>
        <taxon>Eukaryota</taxon>
        <taxon>Metazoa</taxon>
        <taxon>Spiralia</taxon>
        <taxon>Lophotrochozoa</taxon>
        <taxon>Platyhelminthes</taxon>
        <taxon>Trematoda</taxon>
        <taxon>Digenea</taxon>
        <taxon>Strigeidida</taxon>
        <taxon>Schistosomatoidea</taxon>
        <taxon>Schistosomatidae</taxon>
        <taxon>Schistosoma</taxon>
    </lineage>
</organism>